<protein>
    <submittedName>
        <fullName evidence="3">Uncharacterized protein</fullName>
    </submittedName>
</protein>
<accession>A0AB39PSC7</accession>
<evidence type="ECO:0000256" key="1">
    <source>
        <dbReference type="SAM" id="MobiDB-lite"/>
    </source>
</evidence>
<feature type="compositionally biased region" description="Low complexity" evidence="1">
    <location>
        <begin position="105"/>
        <end position="116"/>
    </location>
</feature>
<evidence type="ECO:0000256" key="2">
    <source>
        <dbReference type="SAM" id="Phobius"/>
    </source>
</evidence>
<keyword evidence="2" id="KW-0812">Transmembrane</keyword>
<gene>
    <name evidence="3" type="ORF">AB5J49_03180</name>
</gene>
<reference evidence="3" key="1">
    <citation type="submission" date="2024-07" db="EMBL/GenBank/DDBJ databases">
        <authorList>
            <person name="Yu S.T."/>
        </authorList>
    </citation>
    <scope>NUCLEOTIDE SEQUENCE</scope>
    <source>
        <strain evidence="3">R28</strain>
    </source>
</reference>
<dbReference type="EMBL" id="CP163439">
    <property type="protein sequence ID" value="XDQ32435.1"/>
    <property type="molecule type" value="Genomic_DNA"/>
</dbReference>
<name>A0AB39PSC7_9ACTN</name>
<feature type="region of interest" description="Disordered" evidence="1">
    <location>
        <begin position="1"/>
        <end position="25"/>
    </location>
</feature>
<dbReference type="AlphaFoldDB" id="A0AB39PSC7"/>
<feature type="transmembrane region" description="Helical" evidence="2">
    <location>
        <begin position="75"/>
        <end position="96"/>
    </location>
</feature>
<sequence length="122" mass="12845">MRRRWAASGTGFPDRVPFGQLPAPRPWSPRDGSGFIATWGAALACGFSLRRLRATETATGPQEGPERTAEFTESLGGLLASVSLLVFGVVLLGPTLEELSRRGGSSATRCSASPSSGRCPRP</sequence>
<keyword evidence="2" id="KW-0472">Membrane</keyword>
<dbReference type="RefSeq" id="WP_369166938.1">
    <property type="nucleotide sequence ID" value="NZ_CP163439.1"/>
</dbReference>
<evidence type="ECO:0000313" key="3">
    <source>
        <dbReference type="EMBL" id="XDQ32435.1"/>
    </source>
</evidence>
<organism evidence="3">
    <name type="scientific">Streptomyces sp. R28</name>
    <dbReference type="NCBI Taxonomy" id="3238628"/>
    <lineage>
        <taxon>Bacteria</taxon>
        <taxon>Bacillati</taxon>
        <taxon>Actinomycetota</taxon>
        <taxon>Actinomycetes</taxon>
        <taxon>Kitasatosporales</taxon>
        <taxon>Streptomycetaceae</taxon>
        <taxon>Streptomyces</taxon>
    </lineage>
</organism>
<proteinExistence type="predicted"/>
<keyword evidence="2" id="KW-1133">Transmembrane helix</keyword>
<feature type="region of interest" description="Disordered" evidence="1">
    <location>
        <begin position="100"/>
        <end position="122"/>
    </location>
</feature>